<dbReference type="NCBIfam" id="NF009897">
    <property type="entry name" value="PRK13357.1"/>
    <property type="match status" value="1"/>
</dbReference>
<protein>
    <recommendedName>
        <fullName evidence="11">Branched-chain-amino-acid aminotransferase</fullName>
        <ecNumber evidence="11">2.6.1.42</ecNumber>
    </recommendedName>
</protein>
<comment type="catalytic activity">
    <reaction evidence="11">
        <text>L-leucine + 2-oxoglutarate = 4-methyl-2-oxopentanoate + L-glutamate</text>
        <dbReference type="Rhea" id="RHEA:18321"/>
        <dbReference type="ChEBI" id="CHEBI:16810"/>
        <dbReference type="ChEBI" id="CHEBI:17865"/>
        <dbReference type="ChEBI" id="CHEBI:29985"/>
        <dbReference type="ChEBI" id="CHEBI:57427"/>
        <dbReference type="EC" id="2.6.1.42"/>
    </reaction>
</comment>
<organism evidence="12 13">
    <name type="scientific">Dimargaris cristalligena</name>
    <dbReference type="NCBI Taxonomy" id="215637"/>
    <lineage>
        <taxon>Eukaryota</taxon>
        <taxon>Fungi</taxon>
        <taxon>Fungi incertae sedis</taxon>
        <taxon>Zoopagomycota</taxon>
        <taxon>Kickxellomycotina</taxon>
        <taxon>Dimargaritomycetes</taxon>
        <taxon>Dimargaritales</taxon>
        <taxon>Dimargaritaceae</taxon>
        <taxon>Dimargaris</taxon>
    </lineage>
</organism>
<dbReference type="FunFam" id="3.20.10.10:FF:000004">
    <property type="entry name" value="Branched-chain-amino-acid aminotransferase"/>
    <property type="match status" value="1"/>
</dbReference>
<accession>A0A4P9ZRV4</accession>
<dbReference type="Gene3D" id="3.30.470.10">
    <property type="match status" value="1"/>
</dbReference>
<dbReference type="InterPro" id="IPR033939">
    <property type="entry name" value="BCAT_family"/>
</dbReference>
<proteinExistence type="inferred from homology"/>
<dbReference type="NCBIfam" id="TIGR01123">
    <property type="entry name" value="ilvE_II"/>
    <property type="match status" value="1"/>
</dbReference>
<dbReference type="GO" id="GO:0052656">
    <property type="term" value="F:L-isoleucine-2-oxoglutarate transaminase activity"/>
    <property type="evidence" value="ECO:0007669"/>
    <property type="project" value="RHEA"/>
</dbReference>
<dbReference type="InterPro" id="IPR001544">
    <property type="entry name" value="Aminotrans_IV"/>
</dbReference>
<dbReference type="GO" id="GO:0009098">
    <property type="term" value="P:L-leucine biosynthetic process"/>
    <property type="evidence" value="ECO:0007669"/>
    <property type="project" value="TreeGrafter"/>
</dbReference>
<dbReference type="FunFam" id="3.30.470.10:FF:000005">
    <property type="entry name" value="Branched-chain-amino-acid aminotransferase"/>
    <property type="match status" value="1"/>
</dbReference>
<dbReference type="EMBL" id="ML002936">
    <property type="protein sequence ID" value="RKP35190.1"/>
    <property type="molecule type" value="Genomic_DNA"/>
</dbReference>
<keyword evidence="5 11" id="KW-0808">Transferase</keyword>
<keyword evidence="7 11" id="KW-0100">Branched-chain amino acid biosynthesis</keyword>
<dbReference type="PANTHER" id="PTHR11825:SF44">
    <property type="entry name" value="BRANCHED-CHAIN-AMINO-ACID AMINOTRANSFERASE"/>
    <property type="match status" value="1"/>
</dbReference>
<dbReference type="InterPro" id="IPR043132">
    <property type="entry name" value="BCAT-like_C"/>
</dbReference>
<evidence type="ECO:0000256" key="1">
    <source>
        <dbReference type="ARBA" id="ARBA00001933"/>
    </source>
</evidence>
<evidence type="ECO:0000256" key="9">
    <source>
        <dbReference type="RuleBase" id="RU004106"/>
    </source>
</evidence>
<dbReference type="CDD" id="cd01557">
    <property type="entry name" value="BCAT_beta_family"/>
    <property type="match status" value="1"/>
</dbReference>
<gene>
    <name evidence="12" type="ORF">BJ085DRAFT_43030</name>
</gene>
<evidence type="ECO:0000256" key="5">
    <source>
        <dbReference type="ARBA" id="ARBA00022679"/>
    </source>
</evidence>
<evidence type="ECO:0000256" key="4">
    <source>
        <dbReference type="ARBA" id="ARBA00022605"/>
    </source>
</evidence>
<keyword evidence="13" id="KW-1185">Reference proteome</keyword>
<dbReference type="PANTHER" id="PTHR11825">
    <property type="entry name" value="SUBGROUP IIII AMINOTRANSFERASE"/>
    <property type="match status" value="1"/>
</dbReference>
<dbReference type="PIRSF" id="PIRSF006468">
    <property type="entry name" value="BCAT1"/>
    <property type="match status" value="1"/>
</dbReference>
<comment type="catalytic activity">
    <reaction evidence="11">
        <text>L-isoleucine + 2-oxoglutarate = (S)-3-methyl-2-oxopentanoate + L-glutamate</text>
        <dbReference type="Rhea" id="RHEA:24801"/>
        <dbReference type="ChEBI" id="CHEBI:16810"/>
        <dbReference type="ChEBI" id="CHEBI:29985"/>
        <dbReference type="ChEBI" id="CHEBI:35146"/>
        <dbReference type="ChEBI" id="CHEBI:58045"/>
        <dbReference type="EC" id="2.6.1.42"/>
    </reaction>
</comment>
<comment type="cofactor">
    <cofactor evidence="1 10">
        <name>pyridoxal 5'-phosphate</name>
        <dbReference type="ChEBI" id="CHEBI:597326"/>
    </cofactor>
</comment>
<keyword evidence="6 10" id="KW-0663">Pyridoxal phosphate</keyword>
<feature type="modified residue" description="N6-(pyridoxal phosphate)lysine" evidence="8">
    <location>
        <position position="200"/>
    </location>
</feature>
<dbReference type="AlphaFoldDB" id="A0A4P9ZRV4"/>
<dbReference type="GO" id="GO:0052654">
    <property type="term" value="F:L-leucine-2-oxoglutarate transaminase activity"/>
    <property type="evidence" value="ECO:0007669"/>
    <property type="project" value="RHEA"/>
</dbReference>
<dbReference type="GO" id="GO:0052655">
    <property type="term" value="F:L-valine-2-oxoglutarate transaminase activity"/>
    <property type="evidence" value="ECO:0007669"/>
    <property type="project" value="RHEA"/>
</dbReference>
<dbReference type="STRING" id="215637.A0A4P9ZRV4"/>
<evidence type="ECO:0000313" key="13">
    <source>
        <dbReference type="Proteomes" id="UP000268162"/>
    </source>
</evidence>
<sequence>MVIGIIPVEMRGLRSHWTAQLPNQELVFGQTFSDHMLQVEWVEGYGWSAPEIKPYGPLQLAPSAVVFHYAFECFEGMKAYKDKQGCIRLFRPDMNMKRMNNSAPRVSLPTFDGAQYIECIKELLRVDQRWVPDEYGYSLYIRPTLIGTEECLGVRASNRALLYTICSPVGPYYATGFKAISLYANVREVRAWPGGVGDAKLGANYAPTIKPAREAAKLGCQQVLWLIGEKHELMEVGTMNLFVFWINKAGRRELITPALDGTILPGVTRDSILALTRSWRDELDIDVSEGKIEMAQIASAANEGRLLEIFGAGTAAVVSPVKRILYLGKDINVPLDPSNPNSQAGPLTKRLNDTIMGIQYGDIPHEWSVVIN</sequence>
<evidence type="ECO:0000256" key="6">
    <source>
        <dbReference type="ARBA" id="ARBA00022898"/>
    </source>
</evidence>
<keyword evidence="4 11" id="KW-0028">Amino-acid biosynthesis</keyword>
<name>A0A4P9ZRV4_9FUNG</name>
<dbReference type="InterPro" id="IPR043131">
    <property type="entry name" value="BCAT-like_N"/>
</dbReference>
<dbReference type="PROSITE" id="PS00770">
    <property type="entry name" value="AA_TRANSFER_CLASS_4"/>
    <property type="match status" value="1"/>
</dbReference>
<evidence type="ECO:0000256" key="10">
    <source>
        <dbReference type="RuleBase" id="RU004516"/>
    </source>
</evidence>
<dbReference type="SUPFAM" id="SSF56752">
    <property type="entry name" value="D-aminoacid aminotransferase-like PLP-dependent enzymes"/>
    <property type="match status" value="1"/>
</dbReference>
<evidence type="ECO:0000256" key="2">
    <source>
        <dbReference type="ARBA" id="ARBA00009320"/>
    </source>
</evidence>
<evidence type="ECO:0000256" key="11">
    <source>
        <dbReference type="RuleBase" id="RU004517"/>
    </source>
</evidence>
<dbReference type="Pfam" id="PF01063">
    <property type="entry name" value="Aminotran_4"/>
    <property type="match status" value="1"/>
</dbReference>
<dbReference type="EC" id="2.6.1.42" evidence="11"/>
<dbReference type="GO" id="GO:0009099">
    <property type="term" value="P:L-valine biosynthetic process"/>
    <property type="evidence" value="ECO:0007669"/>
    <property type="project" value="TreeGrafter"/>
</dbReference>
<comment type="catalytic activity">
    <reaction evidence="11">
        <text>L-valine + 2-oxoglutarate = 3-methyl-2-oxobutanoate + L-glutamate</text>
        <dbReference type="Rhea" id="RHEA:24813"/>
        <dbReference type="ChEBI" id="CHEBI:11851"/>
        <dbReference type="ChEBI" id="CHEBI:16810"/>
        <dbReference type="ChEBI" id="CHEBI:29985"/>
        <dbReference type="ChEBI" id="CHEBI:57762"/>
        <dbReference type="EC" id="2.6.1.42"/>
    </reaction>
</comment>
<dbReference type="GO" id="GO:0005739">
    <property type="term" value="C:mitochondrion"/>
    <property type="evidence" value="ECO:0007669"/>
    <property type="project" value="TreeGrafter"/>
</dbReference>
<evidence type="ECO:0000313" key="12">
    <source>
        <dbReference type="EMBL" id="RKP35190.1"/>
    </source>
</evidence>
<evidence type="ECO:0000256" key="3">
    <source>
        <dbReference type="ARBA" id="ARBA00022576"/>
    </source>
</evidence>
<keyword evidence="3 11" id="KW-0032">Aminotransferase</keyword>
<evidence type="ECO:0000256" key="7">
    <source>
        <dbReference type="ARBA" id="ARBA00023304"/>
    </source>
</evidence>
<dbReference type="Gene3D" id="3.20.10.10">
    <property type="entry name" value="D-amino Acid Aminotransferase, subunit A, domain 2"/>
    <property type="match status" value="1"/>
</dbReference>
<reference evidence="13" key="1">
    <citation type="journal article" date="2018" name="Nat. Microbiol.">
        <title>Leveraging single-cell genomics to expand the fungal tree of life.</title>
        <authorList>
            <person name="Ahrendt S.R."/>
            <person name="Quandt C.A."/>
            <person name="Ciobanu D."/>
            <person name="Clum A."/>
            <person name="Salamov A."/>
            <person name="Andreopoulos B."/>
            <person name="Cheng J.F."/>
            <person name="Woyke T."/>
            <person name="Pelin A."/>
            <person name="Henrissat B."/>
            <person name="Reynolds N.K."/>
            <person name="Benny G.L."/>
            <person name="Smith M.E."/>
            <person name="James T.Y."/>
            <person name="Grigoriev I.V."/>
        </authorList>
    </citation>
    <scope>NUCLEOTIDE SEQUENCE [LARGE SCALE GENOMIC DNA]</scope>
    <source>
        <strain evidence="13">RSA 468</strain>
    </source>
</reference>
<dbReference type="InterPro" id="IPR036038">
    <property type="entry name" value="Aminotransferase-like"/>
</dbReference>
<dbReference type="InterPro" id="IPR018300">
    <property type="entry name" value="Aminotrans_IV_CS"/>
</dbReference>
<dbReference type="InterPro" id="IPR005786">
    <property type="entry name" value="B_amino_transII"/>
</dbReference>
<dbReference type="Proteomes" id="UP000268162">
    <property type="component" value="Unassembled WGS sequence"/>
</dbReference>
<evidence type="ECO:0000256" key="8">
    <source>
        <dbReference type="PIRSR" id="PIRSR006468-1"/>
    </source>
</evidence>
<comment type="similarity">
    <text evidence="2 9">Belongs to the class-IV pyridoxal-phosphate-dependent aminotransferase family.</text>
</comment>